<organism evidence="1 2">
    <name type="scientific">Cutaneotrichosporon oleaginosum</name>
    <dbReference type="NCBI Taxonomy" id="879819"/>
    <lineage>
        <taxon>Eukaryota</taxon>
        <taxon>Fungi</taxon>
        <taxon>Dikarya</taxon>
        <taxon>Basidiomycota</taxon>
        <taxon>Agaricomycotina</taxon>
        <taxon>Tremellomycetes</taxon>
        <taxon>Trichosporonales</taxon>
        <taxon>Trichosporonaceae</taxon>
        <taxon>Cutaneotrichosporon</taxon>
    </lineage>
</organism>
<evidence type="ECO:0000313" key="2">
    <source>
        <dbReference type="Proteomes" id="UP000053611"/>
    </source>
</evidence>
<keyword evidence="2" id="KW-1185">Reference proteome</keyword>
<protein>
    <submittedName>
        <fullName evidence="1">Uncharacterized protein</fullName>
    </submittedName>
</protein>
<dbReference type="AlphaFoldDB" id="A0A0J1B0L2"/>
<dbReference type="GeneID" id="28986070"/>
<dbReference type="RefSeq" id="XP_018277640.1">
    <property type="nucleotide sequence ID" value="XM_018425467.1"/>
</dbReference>
<name>A0A0J1B0L2_9TREE</name>
<gene>
    <name evidence="1" type="ORF">CC85DRAFT_303461</name>
</gene>
<sequence>MPDIDISATAINSFLEALPKSTLDSAPPTHLPSALPLSFPTDLHQLNLLSTLHLVNAAFSQPAHRAYFAAEGGTPGDTALRGVLGMYLASDADWGSSNLLSAKCWASGELNQTKIAEFFSISVFKEREHETMPGVRVGERWPPALAVADELVNLLQVLGSHIKSQCLGEEVLAALGAAKSQATGQADDGLAFAKEFCSNAVSLVPILADPYPAPPGTVLPAAPLCLLQDLAHQFGPSSQTVPLPTTSALANVSPLPLPAELLLHLGILEPSSTLEGGEELRHATGDWWAGKSVDVFSLPPNDDTHKAPKVIKIPRATLDALSQASVDACREIVTHARSLGGDEWKSHLSMLDVSRLFGSLSGILDAHGLGVRLVV</sequence>
<accession>A0A0J1B0L2</accession>
<dbReference type="Proteomes" id="UP000053611">
    <property type="component" value="Unassembled WGS sequence"/>
</dbReference>
<dbReference type="EMBL" id="KQ087222">
    <property type="protein sequence ID" value="KLT41149.1"/>
    <property type="molecule type" value="Genomic_DNA"/>
</dbReference>
<dbReference type="OrthoDB" id="416777at2759"/>
<reference evidence="1 2" key="1">
    <citation type="submission" date="2015-03" db="EMBL/GenBank/DDBJ databases">
        <title>Genomics and transcriptomics of the oil-accumulating basidiomycete yeast T. oleaginosus allow insights into substrate utilization and the diverse evolutionary trajectories of mating systems in fungi.</title>
        <authorList>
            <consortium name="DOE Joint Genome Institute"/>
            <person name="Kourist R."/>
            <person name="Kracht O."/>
            <person name="Bracharz F."/>
            <person name="Lipzen A."/>
            <person name="Nolan M."/>
            <person name="Ohm R."/>
            <person name="Grigoriev I."/>
            <person name="Sun S."/>
            <person name="Heitman J."/>
            <person name="Bruck T."/>
            <person name="Nowrousian M."/>
        </authorList>
    </citation>
    <scope>NUCLEOTIDE SEQUENCE [LARGE SCALE GENOMIC DNA]</scope>
    <source>
        <strain evidence="1 2">IBC0246</strain>
    </source>
</reference>
<evidence type="ECO:0000313" key="1">
    <source>
        <dbReference type="EMBL" id="KLT41149.1"/>
    </source>
</evidence>
<proteinExistence type="predicted"/>